<comment type="caution">
    <text evidence="2">The sequence shown here is derived from an EMBL/GenBank/DDBJ whole genome shotgun (WGS) entry which is preliminary data.</text>
</comment>
<protein>
    <submittedName>
        <fullName evidence="2">Uncharacterized protein</fullName>
    </submittedName>
</protein>
<name>A0A4C1TGD1_EUMVA</name>
<dbReference type="OrthoDB" id="6162903at2759"/>
<dbReference type="PANTHER" id="PTHR34494">
    <property type="entry name" value="PROTEIN CBG25024"/>
    <property type="match status" value="1"/>
</dbReference>
<sequence length="530" mass="56658">MFFNSIPGLGHVKGLVHYLAGDIDEGNKAMREATRTTVVIGAGVAGSVAGPAGAALGAAAGGMLMDSATSIVTNEPQGIFENIDNIVEDVKKGKVPIVSTLETGLTVGTDLLTGLGAGAVASSVTKSAGSSVGKTVVKSAGKSFGRTLTKNTLQKEATKRLVIATAATTGAAIVVNSSSSHSGGGGGSTSSKPKPNSSSSGQSNNNQSSKSTNKSSESGTQTKSNTTNNSNNANKSSSNTNTKSGSSGSGSQPPKENKDNSKKECKLKLTSILAKLLEIFGVESLDDICIEGNYIFRGLNAGQKNFLKTRLQNLKRQDYNIDHVIKIIVKIFKRICTASADINYKNFLSLMELVATFVGEQVDRLNDLYNDDAQNLRDLADLGVFSRLSVGERLRQLAEMVTGNILSPSGVALLAEATVDCIVSIFRSLRDQIERIFMDPNFRNVLSAVYHYYKHRRVPEQNRELSVSEYFEMIKTLLRDIIRLDDYARLQTGEIPDLQIEVAVPGLGKVRIVLKYQNGKVTISSVFIVY</sequence>
<accession>A0A4C1TGD1</accession>
<feature type="region of interest" description="Disordered" evidence="1">
    <location>
        <begin position="176"/>
        <end position="263"/>
    </location>
</feature>
<dbReference type="AlphaFoldDB" id="A0A4C1TGD1"/>
<reference evidence="2 3" key="1">
    <citation type="journal article" date="2019" name="Commun. Biol.">
        <title>The bagworm genome reveals a unique fibroin gene that provides high tensile strength.</title>
        <authorList>
            <person name="Kono N."/>
            <person name="Nakamura H."/>
            <person name="Ohtoshi R."/>
            <person name="Tomita M."/>
            <person name="Numata K."/>
            <person name="Arakawa K."/>
        </authorList>
    </citation>
    <scope>NUCLEOTIDE SEQUENCE [LARGE SCALE GENOMIC DNA]</scope>
</reference>
<gene>
    <name evidence="2" type="ORF">EVAR_6901_1</name>
</gene>
<organism evidence="2 3">
    <name type="scientific">Eumeta variegata</name>
    <name type="common">Bagworm moth</name>
    <name type="synonym">Eumeta japonica</name>
    <dbReference type="NCBI Taxonomy" id="151549"/>
    <lineage>
        <taxon>Eukaryota</taxon>
        <taxon>Metazoa</taxon>
        <taxon>Ecdysozoa</taxon>
        <taxon>Arthropoda</taxon>
        <taxon>Hexapoda</taxon>
        <taxon>Insecta</taxon>
        <taxon>Pterygota</taxon>
        <taxon>Neoptera</taxon>
        <taxon>Endopterygota</taxon>
        <taxon>Lepidoptera</taxon>
        <taxon>Glossata</taxon>
        <taxon>Ditrysia</taxon>
        <taxon>Tineoidea</taxon>
        <taxon>Psychidae</taxon>
        <taxon>Oiketicinae</taxon>
        <taxon>Eumeta</taxon>
    </lineage>
</organism>
<evidence type="ECO:0000313" key="2">
    <source>
        <dbReference type="EMBL" id="GBP13553.1"/>
    </source>
</evidence>
<dbReference type="PANTHER" id="PTHR34494:SF1">
    <property type="entry name" value="PROTEIN CBG25024"/>
    <property type="match status" value="1"/>
</dbReference>
<dbReference type="EMBL" id="BGZK01000058">
    <property type="protein sequence ID" value="GBP13553.1"/>
    <property type="molecule type" value="Genomic_DNA"/>
</dbReference>
<evidence type="ECO:0000256" key="1">
    <source>
        <dbReference type="SAM" id="MobiDB-lite"/>
    </source>
</evidence>
<evidence type="ECO:0000313" key="3">
    <source>
        <dbReference type="Proteomes" id="UP000299102"/>
    </source>
</evidence>
<proteinExistence type="predicted"/>
<dbReference type="Proteomes" id="UP000299102">
    <property type="component" value="Unassembled WGS sequence"/>
</dbReference>
<feature type="compositionally biased region" description="Low complexity" evidence="1">
    <location>
        <begin position="189"/>
        <end position="251"/>
    </location>
</feature>
<keyword evidence="3" id="KW-1185">Reference proteome</keyword>